<dbReference type="Proteomes" id="UP000383932">
    <property type="component" value="Unassembled WGS sequence"/>
</dbReference>
<dbReference type="AlphaFoldDB" id="A0A5N5QTR9"/>
<dbReference type="EMBL" id="SSOP01000013">
    <property type="protein sequence ID" value="KAB5595029.1"/>
    <property type="molecule type" value="Genomic_DNA"/>
</dbReference>
<sequence>MSTSCRLLRSGPSRPLVRRVALCAPLGAVARPHRIKAGGFTLDGFGTPMQSGYGMAFADIGLMKREDVHDATCRTASRYSWFGSTGCCGEHGEDMYPADEWTARQVETLDSGWKRRVQWTGDPGCRGCPTGQVGTCGGGCAGDGRRVASESDCGPGRTSGRSREKEPISGKLLRNGCGECGGPGRVDVLWKEEPGVGWDDVGQLYYPALRIQSSTGTNRAIAREAGRLHTGPDSRHVLLVRDERIAARGGGMPAELNSGMEPASEMYSDGRERESCG</sequence>
<protein>
    <submittedName>
        <fullName evidence="2">Uncharacterized protein</fullName>
    </submittedName>
</protein>
<organism evidence="2 3">
    <name type="scientific">Ceratobasidium theobromae</name>
    <dbReference type="NCBI Taxonomy" id="1582974"/>
    <lineage>
        <taxon>Eukaryota</taxon>
        <taxon>Fungi</taxon>
        <taxon>Dikarya</taxon>
        <taxon>Basidiomycota</taxon>
        <taxon>Agaricomycotina</taxon>
        <taxon>Agaricomycetes</taxon>
        <taxon>Cantharellales</taxon>
        <taxon>Ceratobasidiaceae</taxon>
        <taxon>Ceratobasidium</taxon>
    </lineage>
</organism>
<feature type="region of interest" description="Disordered" evidence="1">
    <location>
        <begin position="250"/>
        <end position="277"/>
    </location>
</feature>
<evidence type="ECO:0000313" key="2">
    <source>
        <dbReference type="EMBL" id="KAB5595029.1"/>
    </source>
</evidence>
<accession>A0A5N5QTR9</accession>
<feature type="region of interest" description="Disordered" evidence="1">
    <location>
        <begin position="147"/>
        <end position="167"/>
    </location>
</feature>
<name>A0A5N5QTR9_9AGAM</name>
<reference evidence="2 3" key="1">
    <citation type="journal article" date="2019" name="Fungal Biol. Biotechnol.">
        <title>Draft genome sequence of fastidious pathogen Ceratobasidium theobromae, which causes vascular-streak dieback in Theobroma cacao.</title>
        <authorList>
            <person name="Ali S.S."/>
            <person name="Asman A."/>
            <person name="Shao J."/>
            <person name="Firmansyah A.P."/>
            <person name="Susilo A.W."/>
            <person name="Rosmana A."/>
            <person name="McMahon P."/>
            <person name="Junaid M."/>
            <person name="Guest D."/>
            <person name="Kheng T.Y."/>
            <person name="Meinhardt L.W."/>
            <person name="Bailey B.A."/>
        </authorList>
    </citation>
    <scope>NUCLEOTIDE SEQUENCE [LARGE SCALE GENOMIC DNA]</scope>
    <source>
        <strain evidence="2 3">CT2</strain>
    </source>
</reference>
<keyword evidence="3" id="KW-1185">Reference proteome</keyword>
<feature type="compositionally biased region" description="Basic and acidic residues" evidence="1">
    <location>
        <begin position="268"/>
        <end position="277"/>
    </location>
</feature>
<proteinExistence type="predicted"/>
<evidence type="ECO:0000256" key="1">
    <source>
        <dbReference type="SAM" id="MobiDB-lite"/>
    </source>
</evidence>
<evidence type="ECO:0000313" key="3">
    <source>
        <dbReference type="Proteomes" id="UP000383932"/>
    </source>
</evidence>
<comment type="caution">
    <text evidence="2">The sequence shown here is derived from an EMBL/GenBank/DDBJ whole genome shotgun (WGS) entry which is preliminary data.</text>
</comment>
<gene>
    <name evidence="2" type="ORF">CTheo_1490</name>
</gene>